<protein>
    <recommendedName>
        <fullName evidence="7">Sec-independent protein translocase protein TatC</fullName>
    </recommendedName>
</protein>
<keyword evidence="6 7" id="KW-0472">Membrane</keyword>
<dbReference type="GO" id="GO:0033281">
    <property type="term" value="C:TAT protein transport complex"/>
    <property type="evidence" value="ECO:0007669"/>
    <property type="project" value="UniProtKB-UniRule"/>
</dbReference>
<evidence type="ECO:0000256" key="3">
    <source>
        <dbReference type="ARBA" id="ARBA00022927"/>
    </source>
</evidence>
<keyword evidence="7" id="KW-0813">Transport</keyword>
<comment type="similarity">
    <text evidence="7">Belongs to the TatC family.</text>
</comment>
<dbReference type="STRING" id="203267.TWT_320"/>
<feature type="transmembrane region" description="Helical" evidence="7">
    <location>
        <begin position="202"/>
        <end position="220"/>
    </location>
</feature>
<dbReference type="EMBL" id="AE014184">
    <property type="protein sequence ID" value="AAO44417.1"/>
    <property type="molecule type" value="Genomic_DNA"/>
</dbReference>
<comment type="subunit">
    <text evidence="7">The Tat system comprises two distinct complexes: a TatABC complex, containing multiple copies of TatA, TatB and TatC subunits, and a separate TatA complex, containing only TatA subunits. Substrates initially bind to the TatABC complex, which probably triggers association of the separate TatA complex to form the active translocon.</text>
</comment>
<evidence type="ECO:0000256" key="2">
    <source>
        <dbReference type="ARBA" id="ARBA00022692"/>
    </source>
</evidence>
<evidence type="ECO:0000256" key="4">
    <source>
        <dbReference type="ARBA" id="ARBA00022989"/>
    </source>
</evidence>
<dbReference type="eggNOG" id="COG0805">
    <property type="taxonomic scope" value="Bacteria"/>
</dbReference>
<accession>Q83MY1</accession>
<keyword evidence="4 7" id="KW-1133">Transmembrane helix</keyword>
<dbReference type="AlphaFoldDB" id="Q83MY1"/>
<feature type="transmembrane region" description="Helical" evidence="7">
    <location>
        <begin position="83"/>
        <end position="107"/>
    </location>
</feature>
<sequence length="255" mass="28682">MRVLQKLRRANSFKSMTLLGHIAEFRSVLLISGLAILLCSVIGWIFFDQIFAALREPIRTLLSRKRIATLNFPVLSAAFELRIQVAFTIGVILASPVWLHQLFYFFLPALKRTERIIAILFVAVNVPLFLFGAFLAWRLFPNIVQIATEFASPEDTLIMDARLYYAFALKLLLVIGAAFVIPSFLVFLNILRVVSAKAIVKMWRVIILVVIVFSAAVTPASDVVSMFLLAAPVIFLYGFACLICFGYEKIRDSLS</sequence>
<keyword evidence="3 7" id="KW-0653">Protein transport</keyword>
<evidence type="ECO:0000256" key="7">
    <source>
        <dbReference type="HAMAP-Rule" id="MF_00902"/>
    </source>
</evidence>
<evidence type="ECO:0000313" key="9">
    <source>
        <dbReference type="Proteomes" id="UP000002200"/>
    </source>
</evidence>
<dbReference type="KEGG" id="twh:TWT_320"/>
<keyword evidence="7" id="KW-1003">Cell membrane</keyword>
<feature type="transmembrane region" description="Helical" evidence="7">
    <location>
        <begin position="119"/>
        <end position="140"/>
    </location>
</feature>
<dbReference type="GO" id="GO:0043953">
    <property type="term" value="P:protein transport by the Tat complex"/>
    <property type="evidence" value="ECO:0007669"/>
    <property type="project" value="UniProtKB-UniRule"/>
</dbReference>
<dbReference type="Proteomes" id="UP000002200">
    <property type="component" value="Chromosome"/>
</dbReference>
<comment type="function">
    <text evidence="7">Part of the twin-arginine translocation (Tat) system that transports large folded proteins containing a characteristic twin-arginine motif in their signal peptide across membranes. Together with TatB, TatC is part of a receptor directly interacting with Tat signal peptides.</text>
</comment>
<name>Q83MY1_TROWT</name>
<organism evidence="8 9">
    <name type="scientific">Tropheryma whipplei (strain Twist)</name>
    <name type="common">Whipple's bacillus</name>
    <dbReference type="NCBI Taxonomy" id="203267"/>
    <lineage>
        <taxon>Bacteria</taxon>
        <taxon>Bacillati</taxon>
        <taxon>Actinomycetota</taxon>
        <taxon>Actinomycetes</taxon>
        <taxon>Micrococcales</taxon>
        <taxon>Tropherymataceae</taxon>
        <taxon>Tropheryma</taxon>
    </lineage>
</organism>
<evidence type="ECO:0000256" key="1">
    <source>
        <dbReference type="ARBA" id="ARBA00004141"/>
    </source>
</evidence>
<comment type="subcellular location">
    <subcellularLocation>
        <location evidence="7">Cell membrane</location>
        <topology evidence="7">Multi-pass membrane protein</topology>
    </subcellularLocation>
    <subcellularLocation>
        <location evidence="1">Membrane</location>
        <topology evidence="1">Multi-pass membrane protein</topology>
    </subcellularLocation>
</comment>
<dbReference type="PANTHER" id="PTHR30371">
    <property type="entry name" value="SEC-INDEPENDENT PROTEIN TRANSLOCASE PROTEIN TATC"/>
    <property type="match status" value="1"/>
</dbReference>
<dbReference type="NCBIfam" id="TIGR01912">
    <property type="entry name" value="TatC-Arch"/>
    <property type="match status" value="1"/>
</dbReference>
<dbReference type="HOGENOM" id="CLU_031942_6_0_11"/>
<dbReference type="PANTHER" id="PTHR30371:SF0">
    <property type="entry name" value="SEC-INDEPENDENT PROTEIN TRANSLOCASE PROTEIN TATC, CHLOROPLASTIC-RELATED"/>
    <property type="match status" value="1"/>
</dbReference>
<evidence type="ECO:0000256" key="6">
    <source>
        <dbReference type="ARBA" id="ARBA00023136"/>
    </source>
</evidence>
<dbReference type="GO" id="GO:0009977">
    <property type="term" value="F:proton motive force dependent protein transmembrane transporter activity"/>
    <property type="evidence" value="ECO:0007669"/>
    <property type="project" value="TreeGrafter"/>
</dbReference>
<keyword evidence="9" id="KW-1185">Reference proteome</keyword>
<reference evidence="8 9" key="1">
    <citation type="journal article" date="2003" name="Genome Res.">
        <title>Tropheryma whipplei twist: a human pathogenic Actinobacteria with a reduced genome.</title>
        <authorList>
            <person name="Raoult D."/>
            <person name="Ogata H."/>
            <person name="Audic S."/>
            <person name="Robert C."/>
            <person name="Suhre K."/>
            <person name="Drancourt M."/>
            <person name="Claverie J.-M."/>
        </authorList>
    </citation>
    <scope>NUCLEOTIDE SEQUENCE [LARGE SCALE GENOMIC DNA]</scope>
    <source>
        <strain evidence="8 9">Twist</strain>
    </source>
</reference>
<feature type="transmembrane region" description="Helical" evidence="7">
    <location>
        <begin position="163"/>
        <end position="190"/>
    </location>
</feature>
<dbReference type="HAMAP" id="MF_00902">
    <property type="entry name" value="TatC"/>
    <property type="match status" value="1"/>
</dbReference>
<keyword evidence="2 7" id="KW-0812">Transmembrane</keyword>
<gene>
    <name evidence="7 8" type="primary">tatC</name>
    <name evidence="8" type="ordered locus">TWT_320</name>
</gene>
<feature type="transmembrane region" description="Helical" evidence="7">
    <location>
        <begin position="226"/>
        <end position="247"/>
    </location>
</feature>
<keyword evidence="5 7" id="KW-0811">Translocation</keyword>
<dbReference type="InterPro" id="IPR002033">
    <property type="entry name" value="TatC"/>
</dbReference>
<dbReference type="Pfam" id="PF00902">
    <property type="entry name" value="TatC"/>
    <property type="match status" value="1"/>
</dbReference>
<dbReference type="GO" id="GO:0065002">
    <property type="term" value="P:intracellular protein transmembrane transport"/>
    <property type="evidence" value="ECO:0007669"/>
    <property type="project" value="TreeGrafter"/>
</dbReference>
<evidence type="ECO:0000313" key="8">
    <source>
        <dbReference type="EMBL" id="AAO44417.1"/>
    </source>
</evidence>
<dbReference type="InterPro" id="IPR011532">
    <property type="entry name" value="TatC_arc"/>
</dbReference>
<evidence type="ECO:0000256" key="5">
    <source>
        <dbReference type="ARBA" id="ARBA00023010"/>
    </source>
</evidence>
<dbReference type="PRINTS" id="PR01840">
    <property type="entry name" value="TATCFAMILY"/>
</dbReference>
<proteinExistence type="inferred from homology"/>
<feature type="transmembrane region" description="Helical" evidence="7">
    <location>
        <begin position="28"/>
        <end position="47"/>
    </location>
</feature>